<keyword evidence="5" id="KW-0276">Fatty acid metabolism</keyword>
<dbReference type="Pfam" id="PF01151">
    <property type="entry name" value="ELO"/>
    <property type="match status" value="1"/>
</dbReference>
<dbReference type="EMBL" id="OC924431">
    <property type="protein sequence ID" value="CAD7655509.1"/>
    <property type="molecule type" value="Genomic_DNA"/>
</dbReference>
<dbReference type="AlphaFoldDB" id="A0A7R9M8L6"/>
<evidence type="ECO:0000256" key="10">
    <source>
        <dbReference type="SAM" id="Phobius"/>
    </source>
</evidence>
<feature type="transmembrane region" description="Helical" evidence="10">
    <location>
        <begin position="39"/>
        <end position="59"/>
    </location>
</feature>
<accession>A0A7R9M8L6</accession>
<dbReference type="GO" id="GO:0006633">
    <property type="term" value="P:fatty acid biosynthetic process"/>
    <property type="evidence" value="ECO:0007669"/>
    <property type="project" value="UniProtKB-KW"/>
</dbReference>
<keyword evidence="4 10" id="KW-0812">Transmembrane</keyword>
<evidence type="ECO:0000256" key="3">
    <source>
        <dbReference type="ARBA" id="ARBA00022679"/>
    </source>
</evidence>
<protein>
    <submittedName>
        <fullName evidence="11">Uncharacterized protein</fullName>
    </submittedName>
</protein>
<feature type="non-terminal residue" evidence="11">
    <location>
        <position position="1"/>
    </location>
</feature>
<dbReference type="InterPro" id="IPR002076">
    <property type="entry name" value="ELO_fam"/>
</dbReference>
<evidence type="ECO:0000313" key="12">
    <source>
        <dbReference type="Proteomes" id="UP000728032"/>
    </source>
</evidence>
<sequence length="88" mass="10704">PYLWWKRYITRLQLIQFAILIGCIFWGLMHGWHRDLDGYPLPMILLGGFQPFVFFYMFSNCSQHLLHIRFTQMVRVWPQVMEPKTTPE</sequence>
<keyword evidence="9" id="KW-0275">Fatty acid biosynthesis</keyword>
<evidence type="ECO:0000256" key="7">
    <source>
        <dbReference type="ARBA" id="ARBA00023098"/>
    </source>
</evidence>
<dbReference type="EMBL" id="CAJPVJ010009606">
    <property type="protein sequence ID" value="CAG2172696.1"/>
    <property type="molecule type" value="Genomic_DNA"/>
</dbReference>
<keyword evidence="6 10" id="KW-1133">Transmembrane helix</keyword>
<evidence type="ECO:0000256" key="6">
    <source>
        <dbReference type="ARBA" id="ARBA00022989"/>
    </source>
</evidence>
<evidence type="ECO:0000256" key="1">
    <source>
        <dbReference type="ARBA" id="ARBA00004141"/>
    </source>
</evidence>
<keyword evidence="3" id="KW-0808">Transferase</keyword>
<dbReference type="GO" id="GO:0016020">
    <property type="term" value="C:membrane"/>
    <property type="evidence" value="ECO:0007669"/>
    <property type="project" value="UniProtKB-SubCell"/>
</dbReference>
<comment type="subcellular location">
    <subcellularLocation>
        <location evidence="1">Membrane</location>
        <topology evidence="1">Multi-pass membrane protein</topology>
    </subcellularLocation>
</comment>
<dbReference type="Proteomes" id="UP000728032">
    <property type="component" value="Unassembled WGS sequence"/>
</dbReference>
<dbReference type="OrthoDB" id="6514925at2759"/>
<keyword evidence="12" id="KW-1185">Reference proteome</keyword>
<dbReference type="GO" id="GO:0009922">
    <property type="term" value="F:fatty acid elongase activity"/>
    <property type="evidence" value="ECO:0007669"/>
    <property type="project" value="InterPro"/>
</dbReference>
<reference evidence="11" key="1">
    <citation type="submission" date="2020-11" db="EMBL/GenBank/DDBJ databases">
        <authorList>
            <person name="Tran Van P."/>
        </authorList>
    </citation>
    <scope>NUCLEOTIDE SEQUENCE</scope>
</reference>
<name>A0A7R9M8L6_9ACAR</name>
<proteinExistence type="predicted"/>
<evidence type="ECO:0000256" key="4">
    <source>
        <dbReference type="ARBA" id="ARBA00022692"/>
    </source>
</evidence>
<evidence type="ECO:0000256" key="2">
    <source>
        <dbReference type="ARBA" id="ARBA00022516"/>
    </source>
</evidence>
<keyword evidence="8 10" id="KW-0472">Membrane</keyword>
<evidence type="ECO:0000256" key="9">
    <source>
        <dbReference type="ARBA" id="ARBA00023160"/>
    </source>
</evidence>
<organism evidence="11">
    <name type="scientific">Oppiella nova</name>
    <dbReference type="NCBI Taxonomy" id="334625"/>
    <lineage>
        <taxon>Eukaryota</taxon>
        <taxon>Metazoa</taxon>
        <taxon>Ecdysozoa</taxon>
        <taxon>Arthropoda</taxon>
        <taxon>Chelicerata</taxon>
        <taxon>Arachnida</taxon>
        <taxon>Acari</taxon>
        <taxon>Acariformes</taxon>
        <taxon>Sarcoptiformes</taxon>
        <taxon>Oribatida</taxon>
        <taxon>Brachypylina</taxon>
        <taxon>Oppioidea</taxon>
        <taxon>Oppiidae</taxon>
        <taxon>Oppiella</taxon>
    </lineage>
</organism>
<evidence type="ECO:0000256" key="5">
    <source>
        <dbReference type="ARBA" id="ARBA00022832"/>
    </source>
</evidence>
<feature type="transmembrane region" description="Helical" evidence="10">
    <location>
        <begin position="12"/>
        <end position="33"/>
    </location>
</feature>
<keyword evidence="2" id="KW-0444">Lipid biosynthesis</keyword>
<keyword evidence="7" id="KW-0443">Lipid metabolism</keyword>
<gene>
    <name evidence="11" type="ORF">ONB1V03_LOCUS12152</name>
</gene>
<evidence type="ECO:0000313" key="11">
    <source>
        <dbReference type="EMBL" id="CAD7655509.1"/>
    </source>
</evidence>
<evidence type="ECO:0000256" key="8">
    <source>
        <dbReference type="ARBA" id="ARBA00023136"/>
    </source>
</evidence>